<evidence type="ECO:0000313" key="4">
    <source>
        <dbReference type="Proteomes" id="UP000585638"/>
    </source>
</evidence>
<evidence type="ECO:0000259" key="2">
    <source>
        <dbReference type="PROSITE" id="PS51371"/>
    </source>
</evidence>
<proteinExistence type="predicted"/>
<name>A0A7W9KEA2_9PSEU</name>
<dbReference type="SUPFAM" id="SSF54631">
    <property type="entry name" value="CBS-domain pair"/>
    <property type="match status" value="1"/>
</dbReference>
<evidence type="ECO:0000313" key="3">
    <source>
        <dbReference type="EMBL" id="MBB5890598.1"/>
    </source>
</evidence>
<accession>A0A7W9KEA2</accession>
<dbReference type="PROSITE" id="PS51371">
    <property type="entry name" value="CBS"/>
    <property type="match status" value="1"/>
</dbReference>
<dbReference type="AlphaFoldDB" id="A0A7W9KEA2"/>
<dbReference type="RefSeq" id="WP_184860155.1">
    <property type="nucleotide sequence ID" value="NZ_BAAAWY010000042.1"/>
</dbReference>
<dbReference type="EMBL" id="JACHIR010000001">
    <property type="protein sequence ID" value="MBB5890598.1"/>
    <property type="molecule type" value="Genomic_DNA"/>
</dbReference>
<gene>
    <name evidence="3" type="ORF">BJ998_001794</name>
</gene>
<reference evidence="3 4" key="1">
    <citation type="submission" date="2020-08" db="EMBL/GenBank/DDBJ databases">
        <title>Sequencing the genomes of 1000 actinobacteria strains.</title>
        <authorList>
            <person name="Klenk H.-P."/>
        </authorList>
    </citation>
    <scope>NUCLEOTIDE SEQUENCE [LARGE SCALE GENOMIC DNA]</scope>
    <source>
        <strain evidence="3 4">DSM 43851</strain>
    </source>
</reference>
<dbReference type="Pfam" id="PF00571">
    <property type="entry name" value="CBS"/>
    <property type="match status" value="1"/>
</dbReference>
<dbReference type="InterPro" id="IPR000644">
    <property type="entry name" value="CBS_dom"/>
</dbReference>
<organism evidence="3 4">
    <name type="scientific">Kutzneria kofuensis</name>
    <dbReference type="NCBI Taxonomy" id="103725"/>
    <lineage>
        <taxon>Bacteria</taxon>
        <taxon>Bacillati</taxon>
        <taxon>Actinomycetota</taxon>
        <taxon>Actinomycetes</taxon>
        <taxon>Pseudonocardiales</taxon>
        <taxon>Pseudonocardiaceae</taxon>
        <taxon>Kutzneria</taxon>
    </lineage>
</organism>
<protein>
    <submittedName>
        <fullName evidence="3">CBS domain-containing protein</fullName>
    </submittedName>
</protein>
<keyword evidence="4" id="KW-1185">Reference proteome</keyword>
<feature type="domain" description="CBS" evidence="2">
    <location>
        <begin position="105"/>
        <end position="162"/>
    </location>
</feature>
<dbReference type="InterPro" id="IPR046342">
    <property type="entry name" value="CBS_dom_sf"/>
</dbReference>
<dbReference type="CDD" id="cd02205">
    <property type="entry name" value="CBS_pair_SF"/>
    <property type="match status" value="1"/>
</dbReference>
<dbReference type="SMART" id="SM00116">
    <property type="entry name" value="CBS"/>
    <property type="match status" value="2"/>
</dbReference>
<dbReference type="Gene3D" id="3.10.580.10">
    <property type="entry name" value="CBS-domain"/>
    <property type="match status" value="1"/>
</dbReference>
<dbReference type="Proteomes" id="UP000585638">
    <property type="component" value="Unassembled WGS sequence"/>
</dbReference>
<comment type="caution">
    <text evidence="3">The sequence shown here is derived from an EMBL/GenBank/DDBJ whole genome shotgun (WGS) entry which is preliminary data.</text>
</comment>
<sequence>MTDNNLSLRQQLLERRGASMALSELLALFDVRVRTYQTVSLIRDTLQEIGLATVPSFATCGLKANLLIVGEEEGVAEAVDEAGDGELAPGALPQQSFKIGDIPAASAGLISVTSSDPLTRATYLMRANNYSQVPVIDGQSDLRGVVTWSSVAARYETGLAPTLANAMVTDSLPVAEVHQELFAQLPLVAEHGYVLVRSNSGVVCGIVTAADIADRFHETALPFFLVGEIEFRLRKCLGELPPERIKAVQPNRPETQTGNIADLMFGDYVKLLDAHQQDRRLRENADGNWQALGWSGVDRTQFVHHLKEVKSTRNMIAHFDSKRLTPERITELRQFSGLLRQLM</sequence>
<keyword evidence="1" id="KW-0129">CBS domain</keyword>
<evidence type="ECO:0000256" key="1">
    <source>
        <dbReference type="PROSITE-ProRule" id="PRU00703"/>
    </source>
</evidence>